<dbReference type="Proteomes" id="UP000324233">
    <property type="component" value="Chromosome"/>
</dbReference>
<sequence>MRHAVIWRKLSFGTQSPHGSRFVETLLSVIETCRQQDRNVLDFVTHAVTAHFRGETSPTLLPGP</sequence>
<evidence type="ECO:0008006" key="3">
    <source>
        <dbReference type="Google" id="ProtNLM"/>
    </source>
</evidence>
<protein>
    <recommendedName>
        <fullName evidence="3">Transposase IS66 C-terminal domain-containing protein</fullName>
    </recommendedName>
</protein>
<dbReference type="KEGG" id="agv:OJF2_53350"/>
<accession>A0A5B9WA66</accession>
<organism evidence="1 2">
    <name type="scientific">Aquisphaera giovannonii</name>
    <dbReference type="NCBI Taxonomy" id="406548"/>
    <lineage>
        <taxon>Bacteria</taxon>
        <taxon>Pseudomonadati</taxon>
        <taxon>Planctomycetota</taxon>
        <taxon>Planctomycetia</taxon>
        <taxon>Isosphaerales</taxon>
        <taxon>Isosphaeraceae</taxon>
        <taxon>Aquisphaera</taxon>
    </lineage>
</organism>
<dbReference type="EMBL" id="CP042997">
    <property type="protein sequence ID" value="QEH36750.1"/>
    <property type="molecule type" value="Genomic_DNA"/>
</dbReference>
<evidence type="ECO:0000313" key="1">
    <source>
        <dbReference type="EMBL" id="QEH36750.1"/>
    </source>
</evidence>
<keyword evidence="2" id="KW-1185">Reference proteome</keyword>
<proteinExistence type="predicted"/>
<name>A0A5B9WA66_9BACT</name>
<dbReference type="AlphaFoldDB" id="A0A5B9WA66"/>
<gene>
    <name evidence="1" type="ORF">OJF2_53350</name>
</gene>
<evidence type="ECO:0000313" key="2">
    <source>
        <dbReference type="Proteomes" id="UP000324233"/>
    </source>
</evidence>
<reference evidence="1 2" key="1">
    <citation type="submission" date="2019-08" db="EMBL/GenBank/DDBJ databases">
        <title>Deep-cultivation of Planctomycetes and their phenomic and genomic characterization uncovers novel biology.</title>
        <authorList>
            <person name="Wiegand S."/>
            <person name="Jogler M."/>
            <person name="Boedeker C."/>
            <person name="Pinto D."/>
            <person name="Vollmers J."/>
            <person name="Rivas-Marin E."/>
            <person name="Kohn T."/>
            <person name="Peeters S.H."/>
            <person name="Heuer A."/>
            <person name="Rast P."/>
            <person name="Oberbeckmann S."/>
            <person name="Bunk B."/>
            <person name="Jeske O."/>
            <person name="Meyerdierks A."/>
            <person name="Storesund J.E."/>
            <person name="Kallscheuer N."/>
            <person name="Luecker S."/>
            <person name="Lage O.M."/>
            <person name="Pohl T."/>
            <person name="Merkel B.J."/>
            <person name="Hornburger P."/>
            <person name="Mueller R.-W."/>
            <person name="Bruemmer F."/>
            <person name="Labrenz M."/>
            <person name="Spormann A.M."/>
            <person name="Op den Camp H."/>
            <person name="Overmann J."/>
            <person name="Amann R."/>
            <person name="Jetten M.S.M."/>
            <person name="Mascher T."/>
            <person name="Medema M.H."/>
            <person name="Devos D.P."/>
            <person name="Kaster A.-K."/>
            <person name="Ovreas L."/>
            <person name="Rohde M."/>
            <person name="Galperin M.Y."/>
            <person name="Jogler C."/>
        </authorList>
    </citation>
    <scope>NUCLEOTIDE SEQUENCE [LARGE SCALE GENOMIC DNA]</scope>
    <source>
        <strain evidence="1 2">OJF2</strain>
    </source>
</reference>